<organism evidence="5 6">
    <name type="scientific">Perkinsus olseni</name>
    <name type="common">Perkinsus atlanticus</name>
    <dbReference type="NCBI Taxonomy" id="32597"/>
    <lineage>
        <taxon>Eukaryota</taxon>
        <taxon>Sar</taxon>
        <taxon>Alveolata</taxon>
        <taxon>Perkinsozoa</taxon>
        <taxon>Perkinsea</taxon>
        <taxon>Perkinsida</taxon>
        <taxon>Perkinsidae</taxon>
        <taxon>Perkinsus</taxon>
    </lineage>
</organism>
<keyword evidence="5" id="KW-0808">Transferase</keyword>
<name>A0A7J6RLU3_PEROL</name>
<evidence type="ECO:0000256" key="1">
    <source>
        <dbReference type="ARBA" id="ARBA00004123"/>
    </source>
</evidence>
<evidence type="ECO:0000256" key="4">
    <source>
        <dbReference type="SAM" id="Phobius"/>
    </source>
</evidence>
<keyword evidence="4" id="KW-0472">Membrane</keyword>
<protein>
    <submittedName>
        <fullName evidence="5">Phosphotransferase 1</fullName>
    </submittedName>
</protein>
<keyword evidence="4" id="KW-1133">Transmembrane helix</keyword>
<keyword evidence="2" id="KW-0539">Nucleus</keyword>
<feature type="transmembrane region" description="Helical" evidence="4">
    <location>
        <begin position="7"/>
        <end position="28"/>
    </location>
</feature>
<evidence type="ECO:0000256" key="3">
    <source>
        <dbReference type="SAM" id="MobiDB-lite"/>
    </source>
</evidence>
<evidence type="ECO:0000313" key="6">
    <source>
        <dbReference type="Proteomes" id="UP000553632"/>
    </source>
</evidence>
<dbReference type="EMBL" id="JABANO010024698">
    <property type="protein sequence ID" value="KAF4721485.1"/>
    <property type="molecule type" value="Genomic_DNA"/>
</dbReference>
<evidence type="ECO:0000313" key="5">
    <source>
        <dbReference type="EMBL" id="KAF4721485.1"/>
    </source>
</evidence>
<evidence type="ECO:0000256" key="2">
    <source>
        <dbReference type="ARBA" id="ARBA00023242"/>
    </source>
</evidence>
<dbReference type="PANTHER" id="PTHR46765">
    <property type="entry name" value="P-LOOP CONTAINING NUCLEOSIDE TRIPHOSPHATE HYDROLASES SUPERFAMILY PROTEIN"/>
    <property type="match status" value="1"/>
</dbReference>
<dbReference type="PANTHER" id="PTHR46765:SF1">
    <property type="entry name" value="P-LOOP CONTAINING NUCLEOSIDE TRIPHOSPHATE HYDROLASES SUPERFAMILY PROTEIN"/>
    <property type="match status" value="1"/>
</dbReference>
<feature type="transmembrane region" description="Helical" evidence="4">
    <location>
        <begin position="40"/>
        <end position="62"/>
    </location>
</feature>
<sequence>MDKHPRLVIWMIGLIFSKLVTHIQVAHVCGEKYTAWRKTYLLPLIIIPINCGIGYYFGSAAADNATRSSFTGGAPPIDESSLLIFMTFTAAIGWINMAYGVLTEMDKSSSTPCEGQSDNNNKHQRRGEEQEVMAMNGNVKGELKEYSENKRLKEEDDESDDDDDDGRQPIWAHKYSPKRYTDLLTDERMNRRVLEWMYEWKDTNNNTTKVAICSHSCSSSVVSPSSTIIAKKIEESILASNGSTQLLVLDEVVVIVVVPPPSQQQQQQQQQHWLPSHHQTPSSLPTFNDHHHIILGMLLLHLTKLYIQKGDYVRRPLFASFNQSRRKTAAAALQQHRAEGHQHLGGGIGREYCSMRITVDDVVAATAGISSKLVMMKNDDVMHKDDLDDHCINDDDNNNTVSTVKRDYCKDPRASLTTIGGKKRKSVDGKDGISSIRHHHHHYRGEVDEPPAATSTTAAKRTRIDLRQWLGIVSDSAAATAGVAGAVVGSCSNDDGNTPRDRVAGENYDDTRVIGNDEVCSSYFEFDFNEGHTNAVKKTVYVRDFILPPHHNSAIKMHE</sequence>
<proteinExistence type="predicted"/>
<dbReference type="InterPro" id="IPR027417">
    <property type="entry name" value="P-loop_NTPase"/>
</dbReference>
<feature type="compositionally biased region" description="Basic and acidic residues" evidence="3">
    <location>
        <begin position="141"/>
        <end position="154"/>
    </location>
</feature>
<dbReference type="GO" id="GO:0005634">
    <property type="term" value="C:nucleus"/>
    <property type="evidence" value="ECO:0007669"/>
    <property type="project" value="UniProtKB-SubCell"/>
</dbReference>
<dbReference type="Gene3D" id="3.40.50.300">
    <property type="entry name" value="P-loop containing nucleotide triphosphate hydrolases"/>
    <property type="match status" value="1"/>
</dbReference>
<feature type="compositionally biased region" description="Acidic residues" evidence="3">
    <location>
        <begin position="155"/>
        <end position="165"/>
    </location>
</feature>
<keyword evidence="6" id="KW-1185">Reference proteome</keyword>
<reference evidence="5 6" key="1">
    <citation type="submission" date="2020-04" db="EMBL/GenBank/DDBJ databases">
        <title>Perkinsus olseni comparative genomics.</title>
        <authorList>
            <person name="Bogema D.R."/>
        </authorList>
    </citation>
    <scope>NUCLEOTIDE SEQUENCE [LARGE SCALE GENOMIC DNA]</scope>
    <source>
        <strain evidence="5 6">ATCC PRA-207</strain>
    </source>
</reference>
<feature type="compositionally biased region" description="Polar residues" evidence="3">
    <location>
        <begin position="108"/>
        <end position="119"/>
    </location>
</feature>
<comment type="subcellular location">
    <subcellularLocation>
        <location evidence="1">Nucleus</location>
    </subcellularLocation>
</comment>
<comment type="caution">
    <text evidence="5">The sequence shown here is derived from an EMBL/GenBank/DDBJ whole genome shotgun (WGS) entry which is preliminary data.</text>
</comment>
<keyword evidence="4" id="KW-0812">Transmembrane</keyword>
<accession>A0A7J6RLU3</accession>
<dbReference type="Proteomes" id="UP000553632">
    <property type="component" value="Unassembled WGS sequence"/>
</dbReference>
<dbReference type="AlphaFoldDB" id="A0A7J6RLU3"/>
<feature type="transmembrane region" description="Helical" evidence="4">
    <location>
        <begin position="82"/>
        <end position="102"/>
    </location>
</feature>
<dbReference type="InterPro" id="IPR053016">
    <property type="entry name" value="CTF18-RFC_complex"/>
</dbReference>
<dbReference type="GO" id="GO:0016740">
    <property type="term" value="F:transferase activity"/>
    <property type="evidence" value="ECO:0007669"/>
    <property type="project" value="UniProtKB-KW"/>
</dbReference>
<feature type="region of interest" description="Disordered" evidence="3">
    <location>
        <begin position="108"/>
        <end position="170"/>
    </location>
</feature>
<gene>
    <name evidence="5" type="primary">AAPT1_6</name>
    <name evidence="5" type="ORF">FOZ63_020168</name>
</gene>